<dbReference type="Gene3D" id="3.20.20.100">
    <property type="entry name" value="NADP-dependent oxidoreductase domain"/>
    <property type="match status" value="1"/>
</dbReference>
<dbReference type="GO" id="GO:0005737">
    <property type="term" value="C:cytoplasm"/>
    <property type="evidence" value="ECO:0007669"/>
    <property type="project" value="TreeGrafter"/>
</dbReference>
<dbReference type="AlphaFoldDB" id="A0AA38RRR3"/>
<protein>
    <submittedName>
        <fullName evidence="3">Aldo/keto reductase</fullName>
    </submittedName>
</protein>
<comment type="caution">
    <text evidence="3">The sequence shown here is derived from an EMBL/GenBank/DDBJ whole genome shotgun (WGS) entry which is preliminary data.</text>
</comment>
<evidence type="ECO:0000259" key="2">
    <source>
        <dbReference type="Pfam" id="PF00248"/>
    </source>
</evidence>
<dbReference type="InterPro" id="IPR036812">
    <property type="entry name" value="NAD(P)_OxRdtase_dom_sf"/>
</dbReference>
<gene>
    <name evidence="3" type="ORF">NKR23_g5740</name>
</gene>
<dbReference type="SUPFAM" id="SSF51430">
    <property type="entry name" value="NAD(P)-linked oxidoreductase"/>
    <property type="match status" value="1"/>
</dbReference>
<feature type="domain" description="NADP-dependent oxidoreductase" evidence="2">
    <location>
        <begin position="12"/>
        <end position="313"/>
    </location>
</feature>
<dbReference type="PANTHER" id="PTHR43625:SF78">
    <property type="entry name" value="PYRIDOXAL REDUCTASE-RELATED"/>
    <property type="match status" value="1"/>
</dbReference>
<evidence type="ECO:0000256" key="1">
    <source>
        <dbReference type="ARBA" id="ARBA00023002"/>
    </source>
</evidence>
<keyword evidence="4" id="KW-1185">Reference proteome</keyword>
<reference evidence="3" key="1">
    <citation type="submission" date="2022-07" db="EMBL/GenBank/DDBJ databases">
        <title>Fungi with potential for degradation of polypropylene.</title>
        <authorList>
            <person name="Gostincar C."/>
        </authorList>
    </citation>
    <scope>NUCLEOTIDE SEQUENCE</scope>
    <source>
        <strain evidence="3">EXF-13308</strain>
    </source>
</reference>
<evidence type="ECO:0000313" key="4">
    <source>
        <dbReference type="Proteomes" id="UP001174694"/>
    </source>
</evidence>
<dbReference type="CDD" id="cd19077">
    <property type="entry name" value="AKR_AKR8A1-2"/>
    <property type="match status" value="1"/>
</dbReference>
<evidence type="ECO:0000313" key="3">
    <source>
        <dbReference type="EMBL" id="KAJ9144684.1"/>
    </source>
</evidence>
<name>A0AA38RRR3_9PEZI</name>
<keyword evidence="1" id="KW-0560">Oxidoreductase</keyword>
<dbReference type="Pfam" id="PF00248">
    <property type="entry name" value="Aldo_ket_red"/>
    <property type="match status" value="1"/>
</dbReference>
<dbReference type="EMBL" id="JANBVO010000016">
    <property type="protein sequence ID" value="KAJ9144684.1"/>
    <property type="molecule type" value="Genomic_DNA"/>
</dbReference>
<proteinExistence type="predicted"/>
<dbReference type="InterPro" id="IPR023210">
    <property type="entry name" value="NADP_OxRdtase_dom"/>
</dbReference>
<dbReference type="GO" id="GO:0016491">
    <property type="term" value="F:oxidoreductase activity"/>
    <property type="evidence" value="ECO:0007669"/>
    <property type="project" value="UniProtKB-KW"/>
</dbReference>
<sequence length="334" mass="36474">MVHVIEGKVVGEIGFGLMSLMMQLTAANPPPVDETIKVMKAALDAGCNWWNGAEFYGPREGYNSVALLHDYFQRYPEDANKVLLTIKAQIFENFRLDSSPEAVKMCVDNCVAKLGRPGFIQQMGPGRKDRSTPIEVTMAAYEEHVKAGRIGGVSLSECSAETIRRAAKVAKVACLECELSLLNTEILENGVAAACAELGIPILAYSPVGRGLLTAQITSLDNIGVDDPRRQLPRFSPENIKNNLRLTRALAKVAQRKGCTPAQLAINWVRSLSKRAGMPTIIPIPGTTKVERVKENAKIIDLTEDDMASIDTLLAEYPVVGDKYHKAGMELLDH</sequence>
<dbReference type="Proteomes" id="UP001174694">
    <property type="component" value="Unassembled WGS sequence"/>
</dbReference>
<accession>A0AA38RRR3</accession>
<dbReference type="PANTHER" id="PTHR43625">
    <property type="entry name" value="AFLATOXIN B1 ALDEHYDE REDUCTASE"/>
    <property type="match status" value="1"/>
</dbReference>
<dbReference type="InterPro" id="IPR050791">
    <property type="entry name" value="Aldo-Keto_reductase"/>
</dbReference>
<organism evidence="3 4">
    <name type="scientific">Pleurostoma richardsiae</name>
    <dbReference type="NCBI Taxonomy" id="41990"/>
    <lineage>
        <taxon>Eukaryota</taxon>
        <taxon>Fungi</taxon>
        <taxon>Dikarya</taxon>
        <taxon>Ascomycota</taxon>
        <taxon>Pezizomycotina</taxon>
        <taxon>Sordariomycetes</taxon>
        <taxon>Sordariomycetidae</taxon>
        <taxon>Calosphaeriales</taxon>
        <taxon>Pleurostomataceae</taxon>
        <taxon>Pleurostoma</taxon>
    </lineage>
</organism>